<dbReference type="Proteomes" id="UP000499080">
    <property type="component" value="Unassembled WGS sequence"/>
</dbReference>
<feature type="region of interest" description="Disordered" evidence="1">
    <location>
        <begin position="1"/>
        <end position="22"/>
    </location>
</feature>
<comment type="caution">
    <text evidence="2">The sequence shown here is derived from an EMBL/GenBank/DDBJ whole genome shotgun (WGS) entry which is preliminary data.</text>
</comment>
<evidence type="ECO:0000256" key="1">
    <source>
        <dbReference type="SAM" id="MobiDB-lite"/>
    </source>
</evidence>
<gene>
    <name evidence="2" type="ORF">AVEN_144414_1</name>
</gene>
<protein>
    <submittedName>
        <fullName evidence="2">Uncharacterized protein</fullName>
    </submittedName>
</protein>
<dbReference type="AlphaFoldDB" id="A0A4Y2NWM3"/>
<keyword evidence="3" id="KW-1185">Reference proteome</keyword>
<reference evidence="2 3" key="1">
    <citation type="journal article" date="2019" name="Sci. Rep.">
        <title>Orb-weaving spider Araneus ventricosus genome elucidates the spidroin gene catalogue.</title>
        <authorList>
            <person name="Kono N."/>
            <person name="Nakamura H."/>
            <person name="Ohtoshi R."/>
            <person name="Moran D.A.P."/>
            <person name="Shinohara A."/>
            <person name="Yoshida Y."/>
            <person name="Fujiwara M."/>
            <person name="Mori M."/>
            <person name="Tomita M."/>
            <person name="Arakawa K."/>
        </authorList>
    </citation>
    <scope>NUCLEOTIDE SEQUENCE [LARGE SCALE GENOMIC DNA]</scope>
</reference>
<accession>A0A4Y2NWM3</accession>
<organism evidence="2 3">
    <name type="scientific">Araneus ventricosus</name>
    <name type="common">Orbweaver spider</name>
    <name type="synonym">Epeira ventricosa</name>
    <dbReference type="NCBI Taxonomy" id="182803"/>
    <lineage>
        <taxon>Eukaryota</taxon>
        <taxon>Metazoa</taxon>
        <taxon>Ecdysozoa</taxon>
        <taxon>Arthropoda</taxon>
        <taxon>Chelicerata</taxon>
        <taxon>Arachnida</taxon>
        <taxon>Araneae</taxon>
        <taxon>Araneomorphae</taxon>
        <taxon>Entelegynae</taxon>
        <taxon>Araneoidea</taxon>
        <taxon>Araneidae</taxon>
        <taxon>Araneus</taxon>
    </lineage>
</organism>
<proteinExistence type="predicted"/>
<sequence length="110" mass="12429">MKQVSMAWRHTSSPIRTKSKVPPSAGKVMATVFFLNAKELSKPSLCRKAQPLMLSHTAKGFARSCEKQETWKVKQRHCPLEQQCKTSQGTNTRFALQFWMGDLAESTVES</sequence>
<evidence type="ECO:0000313" key="3">
    <source>
        <dbReference type="Proteomes" id="UP000499080"/>
    </source>
</evidence>
<evidence type="ECO:0000313" key="2">
    <source>
        <dbReference type="EMBL" id="GBN42156.1"/>
    </source>
</evidence>
<name>A0A4Y2NWM3_ARAVE</name>
<dbReference type="EMBL" id="BGPR01009769">
    <property type="protein sequence ID" value="GBN42156.1"/>
    <property type="molecule type" value="Genomic_DNA"/>
</dbReference>